<feature type="transmembrane region" description="Helical" evidence="9">
    <location>
        <begin position="250"/>
        <end position="273"/>
    </location>
</feature>
<proteinExistence type="predicted"/>
<keyword evidence="3 9" id="KW-0812">Transmembrane</keyword>
<accession>A0A914QTG1</accession>
<evidence type="ECO:0000313" key="10">
    <source>
        <dbReference type="Proteomes" id="UP000887578"/>
    </source>
</evidence>
<dbReference type="InterPro" id="IPR000175">
    <property type="entry name" value="Na/ntran_symport"/>
</dbReference>
<comment type="subcellular location">
    <subcellularLocation>
        <location evidence="1">Membrane</location>
        <topology evidence="1">Multi-pass membrane protein</topology>
    </subcellularLocation>
</comment>
<keyword evidence="10" id="KW-1185">Reference proteome</keyword>
<organism evidence="10 11">
    <name type="scientific">Panagrolaimus davidi</name>
    <dbReference type="NCBI Taxonomy" id="227884"/>
    <lineage>
        <taxon>Eukaryota</taxon>
        <taxon>Metazoa</taxon>
        <taxon>Ecdysozoa</taxon>
        <taxon>Nematoda</taxon>
        <taxon>Chromadorea</taxon>
        <taxon>Rhabditida</taxon>
        <taxon>Tylenchina</taxon>
        <taxon>Panagrolaimomorpha</taxon>
        <taxon>Panagrolaimoidea</taxon>
        <taxon>Panagrolaimidae</taxon>
        <taxon>Panagrolaimus</taxon>
    </lineage>
</organism>
<keyword evidence="6 9" id="KW-0472">Membrane</keyword>
<protein>
    <submittedName>
        <fullName evidence="11">Uncharacterized protein</fullName>
    </submittedName>
</protein>
<evidence type="ECO:0000256" key="2">
    <source>
        <dbReference type="ARBA" id="ARBA00022448"/>
    </source>
</evidence>
<sequence length="427" mass="48030">METLGGINYKILICYAIAWIITAICLRKGVKLIGKLAYFTATVPYAIIAILFVRSITLDGAKTGMDYFILKPDFSRIFDPTVLRNAASHICYSLSIGFGGMISMASYNPSSHNPYITAATLTIADGIMSLFGGLAVFSILGFMSKQLNVPIDEVIQSGTGLAFVAYPEAMSRLPLPWLWSFLFFIMIWILGISTQFGFVEAICTAIYDQFPATQRHRSLLVYTICFILWCCGILICTRAGIFYFNVFNDYTASFALMVLLFLEIVLVCHIYGIKNYIYDLRSMMGIPKTTLAKWFGPTGYYPAFVWTVICPIVCAIIFVLALATQITHNMTYGKGTRIYVYPNWSIAFGWMLSLIPFIFPPAFVIYNLRKFHQKGLSWRELLRLQPKWPSYTRHQMKGTGGAANSDRIGVADPHESSKDLTKQQTEV</sequence>
<evidence type="ECO:0000256" key="5">
    <source>
        <dbReference type="ARBA" id="ARBA00022989"/>
    </source>
</evidence>
<dbReference type="InterPro" id="IPR037272">
    <property type="entry name" value="SNS_sf"/>
</dbReference>
<keyword evidence="7" id="KW-0915">Sodium</keyword>
<dbReference type="WBParaSite" id="PDA_v2.g6833.t1">
    <property type="protein sequence ID" value="PDA_v2.g6833.t1"/>
    <property type="gene ID" value="PDA_v2.g6833"/>
</dbReference>
<dbReference type="PRINTS" id="PR00176">
    <property type="entry name" value="NANEUSMPORT"/>
</dbReference>
<keyword evidence="5 9" id="KW-1133">Transmembrane helix</keyword>
<feature type="transmembrane region" description="Helical" evidence="9">
    <location>
        <begin position="119"/>
        <end position="143"/>
    </location>
</feature>
<feature type="transmembrane region" description="Helical" evidence="9">
    <location>
        <begin position="219"/>
        <end position="244"/>
    </location>
</feature>
<reference evidence="11" key="1">
    <citation type="submission" date="2022-11" db="UniProtKB">
        <authorList>
            <consortium name="WormBaseParasite"/>
        </authorList>
    </citation>
    <scope>IDENTIFICATION</scope>
</reference>
<feature type="transmembrane region" description="Helical" evidence="9">
    <location>
        <begin position="86"/>
        <end position="107"/>
    </location>
</feature>
<dbReference type="Proteomes" id="UP000887578">
    <property type="component" value="Unplaced"/>
</dbReference>
<keyword evidence="2" id="KW-0813">Transport</keyword>
<feature type="binding site" evidence="7">
    <location>
        <position position="93"/>
    </location>
    <ligand>
        <name>Na(+)</name>
        <dbReference type="ChEBI" id="CHEBI:29101"/>
        <label>1</label>
    </ligand>
</feature>
<dbReference type="GO" id="GO:0043005">
    <property type="term" value="C:neuron projection"/>
    <property type="evidence" value="ECO:0007669"/>
    <property type="project" value="TreeGrafter"/>
</dbReference>
<feature type="transmembrane region" description="Helical" evidence="9">
    <location>
        <begin position="303"/>
        <end position="326"/>
    </location>
</feature>
<feature type="transmembrane region" description="Helical" evidence="9">
    <location>
        <begin position="38"/>
        <end position="57"/>
    </location>
</feature>
<dbReference type="GO" id="GO:0005332">
    <property type="term" value="F:gamma-aminobutyric acid:sodium:chloride symporter activity"/>
    <property type="evidence" value="ECO:0007669"/>
    <property type="project" value="TreeGrafter"/>
</dbReference>
<dbReference type="GO" id="GO:0005886">
    <property type="term" value="C:plasma membrane"/>
    <property type="evidence" value="ECO:0007669"/>
    <property type="project" value="TreeGrafter"/>
</dbReference>
<dbReference type="SUPFAM" id="SSF161070">
    <property type="entry name" value="SNF-like"/>
    <property type="match status" value="1"/>
</dbReference>
<feature type="region of interest" description="Disordered" evidence="8">
    <location>
        <begin position="392"/>
        <end position="427"/>
    </location>
</feature>
<dbReference type="PROSITE" id="PS50267">
    <property type="entry name" value="NA_NEUROTRAN_SYMP_3"/>
    <property type="match status" value="1"/>
</dbReference>
<evidence type="ECO:0000256" key="1">
    <source>
        <dbReference type="ARBA" id="ARBA00004141"/>
    </source>
</evidence>
<dbReference type="PANTHER" id="PTHR11616:SF326">
    <property type="entry name" value="SODIUM-DEPENDENT TRANSPORTER SNF-5"/>
    <property type="match status" value="1"/>
</dbReference>
<feature type="transmembrane region" description="Helical" evidence="9">
    <location>
        <begin position="346"/>
        <end position="368"/>
    </location>
</feature>
<dbReference type="AlphaFoldDB" id="A0A914QTG1"/>
<feature type="transmembrane region" description="Helical" evidence="9">
    <location>
        <begin position="177"/>
        <end position="207"/>
    </location>
</feature>
<evidence type="ECO:0000256" key="9">
    <source>
        <dbReference type="SAM" id="Phobius"/>
    </source>
</evidence>
<feature type="compositionally biased region" description="Basic and acidic residues" evidence="8">
    <location>
        <begin position="412"/>
        <end position="421"/>
    </location>
</feature>
<dbReference type="GO" id="GO:0046872">
    <property type="term" value="F:metal ion binding"/>
    <property type="evidence" value="ECO:0007669"/>
    <property type="project" value="UniProtKB-KW"/>
</dbReference>
<name>A0A914QTG1_9BILA</name>
<evidence type="ECO:0000313" key="11">
    <source>
        <dbReference type="WBParaSite" id="PDA_v2.g6833.t1"/>
    </source>
</evidence>
<evidence type="ECO:0000256" key="8">
    <source>
        <dbReference type="SAM" id="MobiDB-lite"/>
    </source>
</evidence>
<evidence type="ECO:0000256" key="6">
    <source>
        <dbReference type="ARBA" id="ARBA00023136"/>
    </source>
</evidence>
<feature type="transmembrane region" description="Helical" evidence="9">
    <location>
        <begin position="6"/>
        <end position="26"/>
    </location>
</feature>
<evidence type="ECO:0000256" key="7">
    <source>
        <dbReference type="PIRSR" id="PIRSR600175-1"/>
    </source>
</evidence>
<evidence type="ECO:0000256" key="4">
    <source>
        <dbReference type="ARBA" id="ARBA00022847"/>
    </source>
</evidence>
<dbReference type="Pfam" id="PF00209">
    <property type="entry name" value="SNF"/>
    <property type="match status" value="1"/>
</dbReference>
<feature type="binding site" evidence="7">
    <location>
        <position position="190"/>
    </location>
    <ligand>
        <name>Na(+)</name>
        <dbReference type="ChEBI" id="CHEBI:29101"/>
        <label>1</label>
    </ligand>
</feature>
<evidence type="ECO:0000256" key="3">
    <source>
        <dbReference type="ARBA" id="ARBA00022692"/>
    </source>
</evidence>
<dbReference type="PANTHER" id="PTHR11616">
    <property type="entry name" value="SODIUM/CHLORIDE DEPENDENT TRANSPORTER"/>
    <property type="match status" value="1"/>
</dbReference>
<keyword evidence="4" id="KW-0769">Symport</keyword>
<keyword evidence="7" id="KW-0479">Metal-binding</keyword>